<comment type="subcellular location">
    <subcellularLocation>
        <location evidence="1">Cell membrane</location>
        <topology evidence="1">Multi-pass membrane protein</topology>
    </subcellularLocation>
    <subcellularLocation>
        <location evidence="9">Membrane</location>
        <topology evidence="9">Multi-pass membrane protein</topology>
    </subcellularLocation>
</comment>
<evidence type="ECO:0000313" key="12">
    <source>
        <dbReference type="Proteomes" id="UP000664658"/>
    </source>
</evidence>
<dbReference type="PANTHER" id="PTHR23517:SF15">
    <property type="entry name" value="PROTON-DEPENDENT OLIGOPEPTIDE FAMILY TRANSPORT PROTEIN"/>
    <property type="match status" value="1"/>
</dbReference>
<comment type="similarity">
    <text evidence="9">Belongs to the major facilitator superfamily. Proton-dependent oligopeptide transporter (POT/PTR) (TC 2.A.17) family.</text>
</comment>
<evidence type="ECO:0000256" key="5">
    <source>
        <dbReference type="ARBA" id="ARBA00022856"/>
    </source>
</evidence>
<keyword evidence="3" id="KW-1003">Cell membrane</keyword>
<dbReference type="Proteomes" id="UP000664658">
    <property type="component" value="Unassembled WGS sequence"/>
</dbReference>
<keyword evidence="2 9" id="KW-0813">Transport</keyword>
<feature type="transmembrane region" description="Helical" evidence="10">
    <location>
        <begin position="210"/>
        <end position="227"/>
    </location>
</feature>
<keyword evidence="5" id="KW-0571">Peptide transport</keyword>
<dbReference type="AlphaFoldDB" id="A0A379CQQ5"/>
<evidence type="ECO:0000256" key="6">
    <source>
        <dbReference type="ARBA" id="ARBA00022927"/>
    </source>
</evidence>
<protein>
    <submittedName>
        <fullName evidence="11">Dipeptide/tripeptide permease DtpA</fullName>
    </submittedName>
</protein>
<sequence>MSISESLKQPKSFYLIFSVELWERFGFYGLQGILAVYLVQELKLSETHSFALFSSFIALVYGLVAVGGWLGDKVLGTKRLIILGALTLMVGYAMIAFSGNHLMWVYLGLGTIAVGNGLFKANPSSLLSKCYDKHDPRLDGAFTLYYMSINIGSFVSMLITPYLASRYGWNVAFSLSVLGLLLTIINFLLMKGWVKQYGSTPDFAPVNRRHLLYVIIGTVIACFVSGWVLEHIIVAHIALALVSAGIILIFIRETFALTGAARRKMIVAFVLMLEAVIFFVLYSQMPLSLNFFAIHNTVHSLFGIAVEPEQFQSLNPFWIMAASPILAIIYHRLGDKLPMPHKFAIGMILCSGAFLILYMSTLYANAAGLVSANWLVLSYLLQSVGELLISGLGLAMVAQLVPQRLMGFIMGAWFLTSAGASVIAGYVASLTATPGEVKDPLVSLHVYGHVFLQIGIVTAVIAVLMVLTAPRLNRMTHSTAEEVKAA</sequence>
<evidence type="ECO:0000256" key="4">
    <source>
        <dbReference type="ARBA" id="ARBA00022692"/>
    </source>
</evidence>
<evidence type="ECO:0000313" key="11">
    <source>
        <dbReference type="EMBL" id="MBO1107003.1"/>
    </source>
</evidence>
<dbReference type="KEGG" id="pshi:SAMEA2665130_2049"/>
<evidence type="ECO:0000256" key="2">
    <source>
        <dbReference type="ARBA" id="ARBA00022448"/>
    </source>
</evidence>
<dbReference type="Gene3D" id="1.20.1250.20">
    <property type="entry name" value="MFS general substrate transporter like domains"/>
    <property type="match status" value="1"/>
</dbReference>
<feature type="transmembrane region" description="Helical" evidence="10">
    <location>
        <begin position="51"/>
        <end position="71"/>
    </location>
</feature>
<dbReference type="InterPro" id="IPR036259">
    <property type="entry name" value="MFS_trans_sf"/>
</dbReference>
<feature type="transmembrane region" description="Helical" evidence="10">
    <location>
        <begin position="142"/>
        <end position="163"/>
    </location>
</feature>
<feature type="transmembrane region" description="Helical" evidence="10">
    <location>
        <begin position="376"/>
        <end position="398"/>
    </location>
</feature>
<feature type="transmembrane region" description="Helical" evidence="10">
    <location>
        <begin position="343"/>
        <end position="364"/>
    </location>
</feature>
<evidence type="ECO:0000256" key="8">
    <source>
        <dbReference type="ARBA" id="ARBA00023136"/>
    </source>
</evidence>
<dbReference type="PANTHER" id="PTHR23517">
    <property type="entry name" value="RESISTANCE PROTEIN MDTM, PUTATIVE-RELATED-RELATED"/>
    <property type="match status" value="1"/>
</dbReference>
<dbReference type="FunFam" id="1.20.1250.20:FF:000017">
    <property type="entry name" value="Dipeptide and tripeptide permease A"/>
    <property type="match status" value="1"/>
</dbReference>
<dbReference type="GO" id="GO:0071916">
    <property type="term" value="F:dipeptide transmembrane transporter activity"/>
    <property type="evidence" value="ECO:0007669"/>
    <property type="project" value="UniProtKB-ARBA"/>
</dbReference>
<feature type="transmembrane region" description="Helical" evidence="10">
    <location>
        <begin position="446"/>
        <end position="467"/>
    </location>
</feature>
<dbReference type="InterPro" id="IPR020846">
    <property type="entry name" value="MFS_dom"/>
</dbReference>
<feature type="transmembrane region" description="Helical" evidence="10">
    <location>
        <begin position="103"/>
        <end position="121"/>
    </location>
</feature>
<evidence type="ECO:0000256" key="10">
    <source>
        <dbReference type="SAM" id="Phobius"/>
    </source>
</evidence>
<evidence type="ECO:0000256" key="1">
    <source>
        <dbReference type="ARBA" id="ARBA00004651"/>
    </source>
</evidence>
<dbReference type="GO" id="GO:0005886">
    <property type="term" value="C:plasma membrane"/>
    <property type="evidence" value="ECO:0007669"/>
    <property type="project" value="UniProtKB-SubCell"/>
</dbReference>
<feature type="transmembrane region" description="Helical" evidence="10">
    <location>
        <begin position="233"/>
        <end position="251"/>
    </location>
</feature>
<dbReference type="GO" id="GO:0015333">
    <property type="term" value="F:peptide:proton symporter activity"/>
    <property type="evidence" value="ECO:0007669"/>
    <property type="project" value="UniProtKB-ARBA"/>
</dbReference>
<comment type="caution">
    <text evidence="11">The sequence shown here is derived from an EMBL/GenBank/DDBJ whole genome shotgun (WGS) entry which is preliminary data.</text>
</comment>
<keyword evidence="8 10" id="KW-0472">Membrane</keyword>
<dbReference type="InterPro" id="IPR000109">
    <property type="entry name" value="POT_fam"/>
</dbReference>
<feature type="transmembrane region" description="Helical" evidence="10">
    <location>
        <begin position="169"/>
        <end position="189"/>
    </location>
</feature>
<gene>
    <name evidence="11" type="primary">dtpA</name>
    <name evidence="11" type="ORF">J2R62_01980</name>
</gene>
<dbReference type="CDD" id="cd17346">
    <property type="entry name" value="MFS_DtpA_like"/>
    <property type="match status" value="1"/>
</dbReference>
<dbReference type="GO" id="GO:0042937">
    <property type="term" value="F:tripeptide transmembrane transporter activity"/>
    <property type="evidence" value="ECO:0007669"/>
    <property type="project" value="UniProtKB-ARBA"/>
</dbReference>
<feature type="transmembrane region" description="Helical" evidence="10">
    <location>
        <begin position="263"/>
        <end position="282"/>
    </location>
</feature>
<dbReference type="PROSITE" id="PS01023">
    <property type="entry name" value="PTR2_2"/>
    <property type="match status" value="1"/>
</dbReference>
<name>A0A379CQQ5_PLESH</name>
<dbReference type="NCBIfam" id="TIGR00924">
    <property type="entry name" value="yjdL_sub1_fam"/>
    <property type="match status" value="1"/>
</dbReference>
<dbReference type="SUPFAM" id="SSF103473">
    <property type="entry name" value="MFS general substrate transporter"/>
    <property type="match status" value="1"/>
</dbReference>
<proteinExistence type="inferred from homology"/>
<dbReference type="RefSeq" id="WP_047707805.1">
    <property type="nucleotide sequence ID" value="NZ_CP076371.1"/>
</dbReference>
<feature type="transmembrane region" description="Helical" evidence="10">
    <location>
        <begin position="21"/>
        <end position="39"/>
    </location>
</feature>
<evidence type="ECO:0000256" key="9">
    <source>
        <dbReference type="RuleBase" id="RU003755"/>
    </source>
</evidence>
<evidence type="ECO:0000256" key="3">
    <source>
        <dbReference type="ARBA" id="ARBA00022475"/>
    </source>
</evidence>
<dbReference type="GO" id="GO:0035443">
    <property type="term" value="P:tripeptide transmembrane transport"/>
    <property type="evidence" value="ECO:0007669"/>
    <property type="project" value="UniProtKB-ARBA"/>
</dbReference>
<feature type="transmembrane region" description="Helical" evidence="10">
    <location>
        <begin position="314"/>
        <end position="331"/>
    </location>
</feature>
<dbReference type="NCBIfam" id="NF007137">
    <property type="entry name" value="PRK09584.1"/>
    <property type="match status" value="1"/>
</dbReference>
<dbReference type="PROSITE" id="PS50850">
    <property type="entry name" value="MFS"/>
    <property type="match status" value="1"/>
</dbReference>
<reference evidence="11" key="1">
    <citation type="submission" date="2021-03" db="EMBL/GenBank/DDBJ databases">
        <title>Plesiomonas shigelloides zfcc0051, isolated from zebrafish feces.</title>
        <authorList>
            <person name="Vanderhoek Z."/>
            <person name="Gaulke C."/>
        </authorList>
    </citation>
    <scope>NUCLEOTIDE SEQUENCE</scope>
    <source>
        <strain evidence="11">Zfcc0051</strain>
    </source>
</reference>
<feature type="transmembrane region" description="Helical" evidence="10">
    <location>
        <begin position="80"/>
        <end position="97"/>
    </location>
</feature>
<keyword evidence="4 9" id="KW-0812">Transmembrane</keyword>
<keyword evidence="7 10" id="KW-1133">Transmembrane helix</keyword>
<dbReference type="InterPro" id="IPR018456">
    <property type="entry name" value="PTR2_symporter_CS"/>
</dbReference>
<dbReference type="InterPro" id="IPR050171">
    <property type="entry name" value="MFS_Transporters"/>
</dbReference>
<evidence type="ECO:0000256" key="7">
    <source>
        <dbReference type="ARBA" id="ARBA00022989"/>
    </source>
</evidence>
<keyword evidence="6" id="KW-0653">Protein transport</keyword>
<accession>A0A379CQQ5</accession>
<dbReference type="Pfam" id="PF00854">
    <property type="entry name" value="PTR2"/>
    <property type="match status" value="1"/>
</dbReference>
<feature type="transmembrane region" description="Helical" evidence="10">
    <location>
        <begin position="405"/>
        <end position="426"/>
    </location>
</feature>
<organism evidence="11 12">
    <name type="scientific">Plesiomonas shigelloides</name>
    <name type="common">Aeromonas shigelloides</name>
    <dbReference type="NCBI Taxonomy" id="703"/>
    <lineage>
        <taxon>Bacteria</taxon>
        <taxon>Pseudomonadati</taxon>
        <taxon>Pseudomonadota</taxon>
        <taxon>Gammaproteobacteria</taxon>
        <taxon>Enterobacterales</taxon>
        <taxon>Enterobacteriaceae</taxon>
        <taxon>Plesiomonas</taxon>
    </lineage>
</organism>
<dbReference type="EMBL" id="JAFNAA010000002">
    <property type="protein sequence ID" value="MBO1107003.1"/>
    <property type="molecule type" value="Genomic_DNA"/>
</dbReference>
<dbReference type="GO" id="GO:0015031">
    <property type="term" value="P:protein transport"/>
    <property type="evidence" value="ECO:0007669"/>
    <property type="project" value="UniProtKB-KW"/>
</dbReference>
<dbReference type="InterPro" id="IPR005279">
    <property type="entry name" value="Dipep/tripep_permease"/>
</dbReference>